<dbReference type="STRING" id="644282.Deba_1437"/>
<evidence type="ECO:0000313" key="5">
    <source>
        <dbReference type="Proteomes" id="UP000009047"/>
    </source>
</evidence>
<name>E1QGW2_DESB2</name>
<dbReference type="InterPro" id="IPR056729">
    <property type="entry name" value="GMPPB_C"/>
</dbReference>
<dbReference type="PANTHER" id="PTHR43584:SF8">
    <property type="entry name" value="N-ACETYLMURAMATE ALPHA-1-PHOSPHATE URIDYLYLTRANSFERASE"/>
    <property type="match status" value="1"/>
</dbReference>
<dbReference type="Gene3D" id="2.160.10.10">
    <property type="entry name" value="Hexapeptide repeat proteins"/>
    <property type="match status" value="1"/>
</dbReference>
<evidence type="ECO:0000256" key="1">
    <source>
        <dbReference type="ARBA" id="ARBA00022679"/>
    </source>
</evidence>
<evidence type="ECO:0000259" key="3">
    <source>
        <dbReference type="Pfam" id="PF25087"/>
    </source>
</evidence>
<dbReference type="SUPFAM" id="SSF51161">
    <property type="entry name" value="Trimeric LpxA-like enzymes"/>
    <property type="match status" value="1"/>
</dbReference>
<dbReference type="RefSeq" id="WP_013258258.1">
    <property type="nucleotide sequence ID" value="NC_014365.1"/>
</dbReference>
<dbReference type="OrthoDB" id="9775031at2"/>
<dbReference type="AlphaFoldDB" id="E1QGW2"/>
<proteinExistence type="predicted"/>
<gene>
    <name evidence="4" type="ordered locus">Deba_1437</name>
</gene>
<evidence type="ECO:0000256" key="2">
    <source>
        <dbReference type="ARBA" id="ARBA00023315"/>
    </source>
</evidence>
<dbReference type="HOGENOM" id="CLU_086901_0_0_7"/>
<sequence>MIAPADLFNLEGLTHAQLFDGLDQVWLALDRIQNLSAQLAERDGHTGRVLRVSFGEVMPITVVLHRGTVYEDNFCLLGGDPTKGGMCVELAGCKVYDAVVVHAGAAIMSDDIHLAPGVKVEPGALLKGPCHLGPGAEVRQGAYIRGAALVGAGCVVGHATELKNAAMLDGAKAGHFAYLGDSILGRDCNLGAGTKLANLKIVDRPHRLVVGEQTHVVQRRKFGAIMGDGCETGCNSVTNPGVILGRRCMVAPCVSVAGGYYKPRAIIR</sequence>
<feature type="domain" description="Mannose-1-phosphate guanyltransferase C-terminal" evidence="3">
    <location>
        <begin position="127"/>
        <end position="216"/>
    </location>
</feature>
<dbReference type="eggNOG" id="COG1207">
    <property type="taxonomic scope" value="Bacteria"/>
</dbReference>
<dbReference type="PANTHER" id="PTHR43584">
    <property type="entry name" value="NUCLEOTIDYL TRANSFERASE"/>
    <property type="match status" value="1"/>
</dbReference>
<keyword evidence="2" id="KW-0012">Acyltransferase</keyword>
<reference evidence="4 5" key="1">
    <citation type="journal article" date="2010" name="Stand. Genomic Sci.">
        <title>Complete genome sequence of Desulfarculus baarsii type strain (2st14).</title>
        <authorList>
            <person name="Sun H."/>
            <person name="Spring S."/>
            <person name="Lapidus A."/>
            <person name="Davenport K."/>
            <person name="Del Rio T.G."/>
            <person name="Tice H."/>
            <person name="Nolan M."/>
            <person name="Copeland A."/>
            <person name="Cheng J.F."/>
            <person name="Lucas S."/>
            <person name="Tapia R."/>
            <person name="Goodwin L."/>
            <person name="Pitluck S."/>
            <person name="Ivanova N."/>
            <person name="Pagani I."/>
            <person name="Mavromatis K."/>
            <person name="Ovchinnikova G."/>
            <person name="Pati A."/>
            <person name="Chen A."/>
            <person name="Palaniappan K."/>
            <person name="Hauser L."/>
            <person name="Chang Y.J."/>
            <person name="Jeffries C.D."/>
            <person name="Detter J.C."/>
            <person name="Han C."/>
            <person name="Rohde M."/>
            <person name="Brambilla E."/>
            <person name="Goker M."/>
            <person name="Woyke T."/>
            <person name="Bristow J."/>
            <person name="Eisen J.A."/>
            <person name="Markowitz V."/>
            <person name="Hugenholtz P."/>
            <person name="Kyrpides N.C."/>
            <person name="Klenk H.P."/>
            <person name="Land M."/>
        </authorList>
    </citation>
    <scope>NUCLEOTIDE SEQUENCE [LARGE SCALE GENOMIC DNA]</scope>
    <source>
        <strain evidence="5">ATCC 33931 / DSM 2075 / LMG 7858 / VKM B-1802 / 2st14</strain>
    </source>
</reference>
<dbReference type="Proteomes" id="UP000009047">
    <property type="component" value="Chromosome"/>
</dbReference>
<keyword evidence="1" id="KW-0808">Transferase</keyword>
<organism evidence="4 5">
    <name type="scientific">Desulfarculus baarsii (strain ATCC 33931 / DSM 2075 / LMG 7858 / VKM B-1802 / 2st14)</name>
    <dbReference type="NCBI Taxonomy" id="644282"/>
    <lineage>
        <taxon>Bacteria</taxon>
        <taxon>Pseudomonadati</taxon>
        <taxon>Thermodesulfobacteriota</taxon>
        <taxon>Desulfarculia</taxon>
        <taxon>Desulfarculales</taxon>
        <taxon>Desulfarculaceae</taxon>
        <taxon>Desulfarculus</taxon>
    </lineage>
</organism>
<dbReference type="InterPro" id="IPR050065">
    <property type="entry name" value="GlmU-like"/>
</dbReference>
<dbReference type="Pfam" id="PF25087">
    <property type="entry name" value="GMPPB_C"/>
    <property type="match status" value="1"/>
</dbReference>
<dbReference type="InterPro" id="IPR011004">
    <property type="entry name" value="Trimer_LpxA-like_sf"/>
</dbReference>
<protein>
    <submittedName>
        <fullName evidence="4">Bifunctional GlmU protein</fullName>
    </submittedName>
</protein>
<dbReference type="GO" id="GO:0016779">
    <property type="term" value="F:nucleotidyltransferase activity"/>
    <property type="evidence" value="ECO:0007669"/>
    <property type="project" value="UniProtKB-ARBA"/>
</dbReference>
<dbReference type="EMBL" id="CP002085">
    <property type="protein sequence ID" value="ADK84805.1"/>
    <property type="molecule type" value="Genomic_DNA"/>
</dbReference>
<dbReference type="KEGG" id="dbr:Deba_1437"/>
<evidence type="ECO:0000313" key="4">
    <source>
        <dbReference type="EMBL" id="ADK84805.1"/>
    </source>
</evidence>
<accession>E1QGW2</accession>
<dbReference type="GO" id="GO:0016746">
    <property type="term" value="F:acyltransferase activity"/>
    <property type="evidence" value="ECO:0007669"/>
    <property type="project" value="UniProtKB-KW"/>
</dbReference>
<keyword evidence="5" id="KW-1185">Reference proteome</keyword>